<feature type="compositionally biased region" description="Basic and acidic residues" evidence="2">
    <location>
        <begin position="319"/>
        <end position="334"/>
    </location>
</feature>
<dbReference type="Gene3D" id="1.20.5.340">
    <property type="match status" value="1"/>
</dbReference>
<feature type="compositionally biased region" description="Polar residues" evidence="2">
    <location>
        <begin position="54"/>
        <end position="78"/>
    </location>
</feature>
<evidence type="ECO:0000256" key="1">
    <source>
        <dbReference type="SAM" id="Coils"/>
    </source>
</evidence>
<keyword evidence="1" id="KW-0175">Coiled coil</keyword>
<feature type="coiled-coil region" evidence="1">
    <location>
        <begin position="432"/>
        <end position="529"/>
    </location>
</feature>
<name>A0A5C0UFQ4_9PROT</name>
<evidence type="ECO:0000313" key="3">
    <source>
        <dbReference type="EMBL" id="QEK38936.1"/>
    </source>
</evidence>
<protein>
    <submittedName>
        <fullName evidence="3">Uncharacterized protein</fullName>
    </submittedName>
</protein>
<reference evidence="3 4" key="1">
    <citation type="submission" date="2019-08" db="EMBL/GenBank/DDBJ databases">
        <title>Highly reduced genomes of protist endosymbionts show evolutionary convergence.</title>
        <authorList>
            <person name="George E."/>
            <person name="Husnik F."/>
            <person name="Tashyreva D."/>
            <person name="Prokopchuk G."/>
            <person name="Horak A."/>
            <person name="Kwong W.K."/>
            <person name="Lukes J."/>
            <person name="Keeling P.J."/>
        </authorList>
    </citation>
    <scope>NUCLEOTIDE SEQUENCE [LARGE SCALE GENOMIC DNA]</scope>
    <source>
        <strain evidence="3">1604HC</strain>
    </source>
</reference>
<feature type="region of interest" description="Disordered" evidence="2">
    <location>
        <begin position="314"/>
        <end position="334"/>
    </location>
</feature>
<gene>
    <name evidence="3" type="ORF">FZC36_00590</name>
</gene>
<dbReference type="RefSeq" id="WP_148972059.1">
    <property type="nucleotide sequence ID" value="NZ_CP043314.1"/>
</dbReference>
<feature type="compositionally biased region" description="Basic and acidic residues" evidence="2">
    <location>
        <begin position="30"/>
        <end position="49"/>
    </location>
</feature>
<dbReference type="EMBL" id="CP043314">
    <property type="protein sequence ID" value="QEK38936.1"/>
    <property type="molecule type" value="Genomic_DNA"/>
</dbReference>
<evidence type="ECO:0000313" key="4">
    <source>
        <dbReference type="Proteomes" id="UP000324924"/>
    </source>
</evidence>
<dbReference type="AlphaFoldDB" id="A0A5C0UFQ4"/>
<sequence length="653" mass="72346">MQKKFLILSILCSSIYASIEADIETNSIQSEHDSSTSCELRSESEKIEQVPENGPTSSRSSTSTDLYTETQASQTRSQLSRAGSAILSVASSTAHKVGSAAYSTASTFVTMSETSDVGNRAEIPVEPEAPTASLGNARELVLAPNANRSSVKSVSSSSVKSGSVSSSVQDNIAQLQMQMQQMQMQMQMQQANLTERTKSSRRSGTSVASSRTGIALPQMDWDALSHKSSLSRISQRSMEALYSSKRIRCWLERCNNPEETELVTEIIQFSNKRFGKKDRYIESLKQFIAGQQIAINANSEATVKLADMAAKSQENASKAQEEERKRAAELSEEKTSRLIDKENLMAEKKKLADAREDLADKNANLKYSTEARAKAESDIEKLERSINSKESELEAVKSAKHSMELDLTKESTANECNTRNMNEKNSYLQKLLEEANSTIASLSKDKESADETILKTVTKLSGLESKCMSQESEIDMLKAELNEYKAKNTKLEAEVAKIPSIAPALKEENKTLKSRLLEIQKKLTNKKEKVSLYDKLLETAENSQPSYAFQKVKEIYENSSYSKKDCVASKFIRSFNLNLDKKGEINKSIYRSVTLMLVCKSLDQCTGENIVGHILFLKEIFGSSQDILFKANAKPGEKFTTADLSQVAGLIRN</sequence>
<keyword evidence="4" id="KW-1185">Reference proteome</keyword>
<accession>A0A5C0UFQ4</accession>
<proteinExistence type="predicted"/>
<feature type="region of interest" description="Disordered" evidence="2">
    <location>
        <begin position="27"/>
        <end position="78"/>
    </location>
</feature>
<dbReference type="Proteomes" id="UP000324924">
    <property type="component" value="Chromosome"/>
</dbReference>
<dbReference type="KEGG" id="nabu:FZC36_00590"/>
<organism evidence="3 4">
    <name type="scientific">Candidatus Nesciobacter abundans</name>
    <dbReference type="NCBI Taxonomy" id="2601668"/>
    <lineage>
        <taxon>Bacteria</taxon>
        <taxon>Pseudomonadati</taxon>
        <taxon>Pseudomonadota</taxon>
        <taxon>Alphaproteobacteria</taxon>
        <taxon>Holosporales</taxon>
        <taxon>Holosporaceae</taxon>
        <taxon>Candidatus Nesciobacter</taxon>
    </lineage>
</organism>
<feature type="region of interest" description="Disordered" evidence="2">
    <location>
        <begin position="147"/>
        <end position="166"/>
    </location>
</feature>
<feature type="compositionally biased region" description="Low complexity" evidence="2">
    <location>
        <begin position="149"/>
        <end position="166"/>
    </location>
</feature>
<evidence type="ECO:0000256" key="2">
    <source>
        <dbReference type="SAM" id="MobiDB-lite"/>
    </source>
</evidence>